<dbReference type="Proteomes" id="UP000473525">
    <property type="component" value="Unassembled WGS sequence"/>
</dbReference>
<gene>
    <name evidence="1" type="ORF">GON03_21445</name>
</gene>
<reference evidence="1 2" key="1">
    <citation type="submission" date="2019-12" db="EMBL/GenBank/DDBJ databases">
        <authorList>
            <person name="Huq M.A."/>
        </authorList>
    </citation>
    <scope>NUCLEOTIDE SEQUENCE [LARGE SCALE GENOMIC DNA]</scope>
    <source>
        <strain evidence="1 2">MAH-18</strain>
    </source>
</reference>
<name>A0A6L6XWH9_9ACTN</name>
<accession>A0A6L6XWH9</accession>
<evidence type="ECO:0000313" key="1">
    <source>
        <dbReference type="EMBL" id="MVQ51751.1"/>
    </source>
</evidence>
<comment type="caution">
    <text evidence="1">The sequence shown here is derived from an EMBL/GenBank/DDBJ whole genome shotgun (WGS) entry which is preliminary data.</text>
</comment>
<evidence type="ECO:0000313" key="2">
    <source>
        <dbReference type="Proteomes" id="UP000473525"/>
    </source>
</evidence>
<protein>
    <submittedName>
        <fullName evidence="1">Uncharacterized protein</fullName>
    </submittedName>
</protein>
<proteinExistence type="predicted"/>
<keyword evidence="2" id="KW-1185">Reference proteome</keyword>
<dbReference type="EMBL" id="WSEK01000005">
    <property type="protein sequence ID" value="MVQ51751.1"/>
    <property type="molecule type" value="Genomic_DNA"/>
</dbReference>
<organism evidence="1 2">
    <name type="scientific">Nocardioides agri</name>
    <dbReference type="NCBI Taxonomy" id="2682843"/>
    <lineage>
        <taxon>Bacteria</taxon>
        <taxon>Bacillati</taxon>
        <taxon>Actinomycetota</taxon>
        <taxon>Actinomycetes</taxon>
        <taxon>Propionibacteriales</taxon>
        <taxon>Nocardioidaceae</taxon>
        <taxon>Nocardioides</taxon>
    </lineage>
</organism>
<sequence length="959" mass="103023">MAQQYDEARRLYVDDDPDRFARVVRPADRNRFTGAQLPQLAATEFLTENADVVGVQPEWFSGAALGGAVAPTDVEDDSRDGSEIELRFAGEKRQFDTTTVAYQQTWRGIPVWRSGLTVTLRTSPARIGNVHNTTYPQIDVELPSRTDLKRGVTGTSGLMRTAFDVAFTLRSANTRDDRRQVEVVSNTLVIARYDAARRLSDEVEPATEIGLASTALPFPFPVPPVTDVADGSFRLAREIVFRIVSPPRGVVTWMALLDVATGALLWLRPFVADVNGLVFAADPGDLSPAVGPNGTSAQLNVLRSSVPLQGLTAPSGGAEQALSGSFVNVSDFELADADPPTEAVGTNFDYDARSNDFAAVNAYVHNDWFFRLVDGMGFTGYFGGTSFPVPVDHRGRFGSTDGIEINASCSGTGTGGIANVDYELAHLGDTTHPIGLATSKRVVLHELGGHGILYDHVNSANFGFAHSAGDSFAAILSDPDSQAADRFFTFPWVSGVINRRHDRPVGGGWAWGGTQDTGGYSSEQILCTSHFRIYRSLGGDSASPDLRRFAARVTAYLILRGVSTLTPATNPTNVSAWVNALLAADAGDWTSEGLAGGAYGKVIRWAFEKQGLYQAPGAPTPVTREGRPPAQDVYIDDGRHGEYQHQPVHWDCQNIWNRRFADDGTAHEDPWLNRTNFAYTRVRNRGTQTATNVVVRAFHTDPGAGLTWPDDFQSMTTAQIAVPDIPPGGEVMVGPFEWTPTTADHECLLMIASSSGDPSNVDAFAPGESIPEWRLVPHDNNIGQRNVHPVPAAGGAAGIVAVLDGRSFTVHNPFDHRARVTLDVTLPPVLVKKGWSVQVVGKGGQAFSLAAGASRRVTLSVVPGGEVTAAEVASSDRRDVVVSVHGDGILLGGMSYRLDPDRNEPLPQEDAHADCGCGGGDRCRHAARELLRCLDLPGGKVTDVRVRRIGLDVELGGDC</sequence>
<dbReference type="AlphaFoldDB" id="A0A6L6XWH9"/>
<dbReference type="RefSeq" id="WP_157346771.1">
    <property type="nucleotide sequence ID" value="NZ_WSEK01000005.1"/>
</dbReference>